<dbReference type="GO" id="GO:0005737">
    <property type="term" value="C:cytoplasm"/>
    <property type="evidence" value="ECO:0007669"/>
    <property type="project" value="TreeGrafter"/>
</dbReference>
<reference evidence="3 4" key="1">
    <citation type="submission" date="2014-09" db="EMBL/GenBank/DDBJ databases">
        <title>Draft genome sequence of Streptomyces natalensis ATCC 27448, producer of the antifungal pimaricin.</title>
        <authorList>
            <person name="Mendes M.V."/>
            <person name="Beites T."/>
            <person name="Pires S."/>
            <person name="Santos C.L."/>
            <person name="Moradas-Ferreira P."/>
        </authorList>
    </citation>
    <scope>NUCLEOTIDE SEQUENCE [LARGE SCALE GENOMIC DNA]</scope>
    <source>
        <strain evidence="3 4">ATCC 27448</strain>
    </source>
</reference>
<feature type="domain" description="GH3 C-terminal" evidence="2">
    <location>
        <begin position="440"/>
        <end position="550"/>
    </location>
</feature>
<dbReference type="RefSeq" id="WP_030063157.1">
    <property type="nucleotide sequence ID" value="NZ_JRKI01000027.1"/>
</dbReference>
<dbReference type="InterPro" id="IPR055377">
    <property type="entry name" value="GH3_M"/>
</dbReference>
<dbReference type="PATRIC" id="fig|1240678.4.peg.4137"/>
<gene>
    <name evidence="3" type="ORF">SNA_19600</name>
</gene>
<accession>A0A0D7CM46</accession>
<dbReference type="Pfam" id="PF23571">
    <property type="entry name" value="GH3_M"/>
    <property type="match status" value="1"/>
</dbReference>
<protein>
    <recommendedName>
        <fullName evidence="5">GH3 auxin-responsive promoter</fullName>
    </recommendedName>
</protein>
<dbReference type="PROSITE" id="PS00455">
    <property type="entry name" value="AMP_BINDING"/>
    <property type="match status" value="1"/>
</dbReference>
<keyword evidence="4" id="KW-1185">Reference proteome</keyword>
<dbReference type="Proteomes" id="UP000032458">
    <property type="component" value="Unassembled WGS sequence"/>
</dbReference>
<feature type="domain" description="GH3 middle" evidence="1">
    <location>
        <begin position="349"/>
        <end position="423"/>
    </location>
</feature>
<comment type="caution">
    <text evidence="3">The sequence shown here is derived from an EMBL/GenBank/DDBJ whole genome shotgun (WGS) entry which is preliminary data.</text>
</comment>
<dbReference type="AlphaFoldDB" id="A0A0D7CM46"/>
<dbReference type="PANTHER" id="PTHR31901:SF9">
    <property type="entry name" value="GH3 DOMAIN-CONTAINING PROTEIN"/>
    <property type="match status" value="1"/>
</dbReference>
<dbReference type="EMBL" id="JRKI01000027">
    <property type="protein sequence ID" value="KIZ16522.1"/>
    <property type="molecule type" value="Genomic_DNA"/>
</dbReference>
<dbReference type="Pfam" id="PF23572">
    <property type="entry name" value="GH3_C"/>
    <property type="match status" value="1"/>
</dbReference>
<sequence length="566" mass="62840">MVLPTTVTTSPHHTRPEDFTSRTLSALDRQRELCRDPGPTSDLVLQDLLDQARSTSFGREHGLGSVATLDRWKHTVPIRTYEDFRPYVERQLAGEAHVLTRSAPYAFLKTSGSSGQPKYVPTTRHWRERYRGRGLYAQWGLYVEQIGTQHLTAEHILDLSWERTPASRSLRGFPIYSISRRPAAVGPEDWVPPWYDAPWLRGDDEEEYTDSLYRKLRLLAGADVRLIVTLNPSKIVGLAEQLALRGAELVDEIGRGTVRGRPTCGVAADPGLARELDRTLRRRPGGLRLTDLWPRLSVIVCWNSASAGLYRDWLDDVTPGIRKLPFSTTGTEGIVTIPVDDHPSAGPLAADQGVFEFVPCREDDDGGPLDPAAETLDPHELETGHSYRLVMSQANGLYRYDVGDVYTVLGRVGALPRLEFAGRAGFGSSFTGEKLTEAHVYEAVRTAYTGAWGTLPLFTCIPSWGTPPGYVLAMEWDPKLGAAERADFTAAAEAALQRCNPEYAEKRRSDRLLPLRLLPLAPKSFLAIAEAQRRNGAAAMQIKHHWIQNNDALLTVIDDLGLALYA</sequence>
<dbReference type="Pfam" id="PF03321">
    <property type="entry name" value="GH3"/>
    <property type="match status" value="1"/>
</dbReference>
<name>A0A0D7CM46_9ACTN</name>
<evidence type="ECO:0000259" key="1">
    <source>
        <dbReference type="Pfam" id="PF23571"/>
    </source>
</evidence>
<evidence type="ECO:0000259" key="2">
    <source>
        <dbReference type="Pfam" id="PF23572"/>
    </source>
</evidence>
<dbReference type="PANTHER" id="PTHR31901">
    <property type="entry name" value="GH3 DOMAIN-CONTAINING PROTEIN"/>
    <property type="match status" value="1"/>
</dbReference>
<dbReference type="InterPro" id="IPR020845">
    <property type="entry name" value="AMP-binding_CS"/>
</dbReference>
<proteinExistence type="predicted"/>
<evidence type="ECO:0008006" key="5">
    <source>
        <dbReference type="Google" id="ProtNLM"/>
    </source>
</evidence>
<dbReference type="GO" id="GO:0016881">
    <property type="term" value="F:acid-amino acid ligase activity"/>
    <property type="evidence" value="ECO:0007669"/>
    <property type="project" value="TreeGrafter"/>
</dbReference>
<evidence type="ECO:0000313" key="4">
    <source>
        <dbReference type="Proteomes" id="UP000032458"/>
    </source>
</evidence>
<dbReference type="InterPro" id="IPR055378">
    <property type="entry name" value="GH3_C"/>
</dbReference>
<organism evidence="3 4">
    <name type="scientific">Streptomyces natalensis ATCC 27448</name>
    <dbReference type="NCBI Taxonomy" id="1240678"/>
    <lineage>
        <taxon>Bacteria</taxon>
        <taxon>Bacillati</taxon>
        <taxon>Actinomycetota</taxon>
        <taxon>Actinomycetes</taxon>
        <taxon>Kitasatosporales</taxon>
        <taxon>Streptomycetaceae</taxon>
        <taxon>Streptomyces</taxon>
    </lineage>
</organism>
<evidence type="ECO:0000313" key="3">
    <source>
        <dbReference type="EMBL" id="KIZ16522.1"/>
    </source>
</evidence>
<dbReference type="InterPro" id="IPR004993">
    <property type="entry name" value="GH3"/>
</dbReference>